<reference evidence="2" key="2">
    <citation type="submission" date="2022-06" db="UniProtKB">
        <authorList>
            <consortium name="EnsemblMetazoa"/>
        </authorList>
    </citation>
    <scope>IDENTIFICATION</scope>
    <source>
        <strain evidence="2">DF5081</strain>
    </source>
</reference>
<dbReference type="Pfam" id="PF01722">
    <property type="entry name" value="BolA"/>
    <property type="match status" value="1"/>
</dbReference>
<dbReference type="PIRSF" id="PIRSF003113">
    <property type="entry name" value="BolA"/>
    <property type="match status" value="1"/>
</dbReference>
<dbReference type="InterPro" id="IPR045115">
    <property type="entry name" value="BOL2"/>
</dbReference>
<dbReference type="Proteomes" id="UP000005237">
    <property type="component" value="Unassembled WGS sequence"/>
</dbReference>
<keyword evidence="3" id="KW-1185">Reference proteome</keyword>
<dbReference type="GO" id="GO:0005634">
    <property type="term" value="C:nucleus"/>
    <property type="evidence" value="ECO:0007669"/>
    <property type="project" value="TreeGrafter"/>
</dbReference>
<dbReference type="AlphaFoldDB" id="A0A8R1EII6"/>
<dbReference type="GO" id="GO:0005829">
    <property type="term" value="C:cytosol"/>
    <property type="evidence" value="ECO:0007669"/>
    <property type="project" value="TreeGrafter"/>
</dbReference>
<proteinExistence type="inferred from homology"/>
<evidence type="ECO:0000256" key="1">
    <source>
        <dbReference type="RuleBase" id="RU003860"/>
    </source>
</evidence>
<dbReference type="GO" id="GO:0006879">
    <property type="term" value="P:intracellular iron ion homeostasis"/>
    <property type="evidence" value="ECO:0007669"/>
    <property type="project" value="InterPro"/>
</dbReference>
<organism evidence="2 3">
    <name type="scientific">Caenorhabditis japonica</name>
    <dbReference type="NCBI Taxonomy" id="281687"/>
    <lineage>
        <taxon>Eukaryota</taxon>
        <taxon>Metazoa</taxon>
        <taxon>Ecdysozoa</taxon>
        <taxon>Nematoda</taxon>
        <taxon>Chromadorea</taxon>
        <taxon>Rhabditida</taxon>
        <taxon>Rhabditina</taxon>
        <taxon>Rhabditomorpha</taxon>
        <taxon>Rhabditoidea</taxon>
        <taxon>Rhabditidae</taxon>
        <taxon>Peloderinae</taxon>
        <taxon>Caenorhabditis</taxon>
    </lineage>
</organism>
<accession>A0A8R1EII6</accession>
<protein>
    <recommendedName>
        <fullName evidence="4">BolA-like protein</fullName>
    </recommendedName>
</protein>
<dbReference type="InterPro" id="IPR036065">
    <property type="entry name" value="BolA-like_sf"/>
</dbReference>
<reference evidence="3" key="1">
    <citation type="submission" date="2010-08" db="EMBL/GenBank/DDBJ databases">
        <authorList>
            <consortium name="Caenorhabditis japonica Sequencing Consortium"/>
            <person name="Wilson R.K."/>
        </authorList>
    </citation>
    <scope>NUCLEOTIDE SEQUENCE [LARGE SCALE GENOMIC DNA]</scope>
    <source>
        <strain evidence="3">DF5081</strain>
    </source>
</reference>
<dbReference type="OMA" id="IMGETHA"/>
<sequence length="100" mass="10975">MTSPSDRATELVSKAFPAREILAVREDTGGCEGFKFRILIVSEAFNGKTTLASHRLVQAAMSPIMPETHALTIYAYSPEKWGRMAPEDRQNAGCGDMIEV</sequence>
<evidence type="ECO:0008006" key="4">
    <source>
        <dbReference type="Google" id="ProtNLM"/>
    </source>
</evidence>
<dbReference type="GO" id="GO:0051604">
    <property type="term" value="P:protein maturation"/>
    <property type="evidence" value="ECO:0007669"/>
    <property type="project" value="InterPro"/>
</dbReference>
<dbReference type="GO" id="GO:0051537">
    <property type="term" value="F:2 iron, 2 sulfur cluster binding"/>
    <property type="evidence" value="ECO:0007669"/>
    <property type="project" value="InterPro"/>
</dbReference>
<evidence type="ECO:0000313" key="3">
    <source>
        <dbReference type="Proteomes" id="UP000005237"/>
    </source>
</evidence>
<dbReference type="InterPro" id="IPR002634">
    <property type="entry name" value="BolA"/>
</dbReference>
<dbReference type="PANTHER" id="PTHR12735:SF27">
    <property type="entry name" value="BOLA-LIKE PROTEIN 2"/>
    <property type="match status" value="1"/>
</dbReference>
<dbReference type="PANTHER" id="PTHR12735">
    <property type="entry name" value="BOLA-LIKE PROTEIN-RELATED"/>
    <property type="match status" value="1"/>
</dbReference>
<dbReference type="EnsemblMetazoa" id="CJA36102.1">
    <property type="protein sequence ID" value="CJA36102.1"/>
    <property type="gene ID" value="WBGene00211949"/>
</dbReference>
<dbReference type="SUPFAM" id="SSF82657">
    <property type="entry name" value="BolA-like"/>
    <property type="match status" value="1"/>
</dbReference>
<dbReference type="Gene3D" id="3.30.300.90">
    <property type="entry name" value="BolA-like"/>
    <property type="match status" value="1"/>
</dbReference>
<comment type="similarity">
    <text evidence="1">Belongs to the BolA/IbaG family.</text>
</comment>
<name>A0A8R1EII6_CAEJA</name>
<evidence type="ECO:0000313" key="2">
    <source>
        <dbReference type="EnsemblMetazoa" id="CJA36102.1"/>
    </source>
</evidence>